<dbReference type="PROSITE" id="PS01125">
    <property type="entry name" value="ROK"/>
    <property type="match status" value="1"/>
</dbReference>
<dbReference type="Gene3D" id="3.30.420.40">
    <property type="match status" value="2"/>
</dbReference>
<accession>A0A318FYR6</accession>
<dbReference type="SUPFAM" id="SSF53067">
    <property type="entry name" value="Actin-like ATPase domain"/>
    <property type="match status" value="1"/>
</dbReference>
<reference evidence="2 3" key="1">
    <citation type="submission" date="2018-05" db="EMBL/GenBank/DDBJ databases">
        <title>Freshwater and sediment microbial communities from various areas in North America, analyzing microbe dynamics in response to fracking.</title>
        <authorList>
            <person name="Lamendella R."/>
        </authorList>
    </citation>
    <scope>NUCLEOTIDE SEQUENCE [LARGE SCALE GENOMIC DNA]</scope>
    <source>
        <strain evidence="2 3">67</strain>
    </source>
</reference>
<dbReference type="PANTHER" id="PTHR18964">
    <property type="entry name" value="ROK (REPRESSOR, ORF, KINASE) FAMILY"/>
    <property type="match status" value="1"/>
</dbReference>
<comment type="caution">
    <text evidence="2">The sequence shown here is derived from an EMBL/GenBank/DDBJ whole genome shotgun (WGS) entry which is preliminary data.</text>
</comment>
<proteinExistence type="predicted"/>
<dbReference type="RefSeq" id="WP_110273877.1">
    <property type="nucleotide sequence ID" value="NZ_QJJG01000006.1"/>
</dbReference>
<evidence type="ECO:0000313" key="2">
    <source>
        <dbReference type="EMBL" id="PXW45989.1"/>
    </source>
</evidence>
<gene>
    <name evidence="2" type="ORF">DET57_106237</name>
</gene>
<dbReference type="InterPro" id="IPR049874">
    <property type="entry name" value="ROK_cs"/>
</dbReference>
<dbReference type="AlphaFoldDB" id="A0A318FYR6"/>
<keyword evidence="1" id="KW-0119">Carbohydrate metabolism</keyword>
<evidence type="ECO:0000256" key="1">
    <source>
        <dbReference type="ARBA" id="ARBA00023277"/>
    </source>
</evidence>
<protein>
    <submittedName>
        <fullName evidence="2">Fructokinase</fullName>
    </submittedName>
</protein>
<dbReference type="InterPro" id="IPR000600">
    <property type="entry name" value="ROK"/>
</dbReference>
<dbReference type="Pfam" id="PF00480">
    <property type="entry name" value="ROK"/>
    <property type="match status" value="1"/>
</dbReference>
<dbReference type="Proteomes" id="UP000247485">
    <property type="component" value="Unassembled WGS sequence"/>
</dbReference>
<dbReference type="GO" id="GO:0004396">
    <property type="term" value="F:hexokinase activity"/>
    <property type="evidence" value="ECO:0007669"/>
    <property type="project" value="TreeGrafter"/>
</dbReference>
<dbReference type="InterPro" id="IPR043129">
    <property type="entry name" value="ATPase_NBD"/>
</dbReference>
<organism evidence="2 3">
    <name type="scientific">Klebsiella oxytoca</name>
    <dbReference type="NCBI Taxonomy" id="571"/>
    <lineage>
        <taxon>Bacteria</taxon>
        <taxon>Pseudomonadati</taxon>
        <taxon>Pseudomonadota</taxon>
        <taxon>Gammaproteobacteria</taxon>
        <taxon>Enterobacterales</taxon>
        <taxon>Enterobacteriaceae</taxon>
        <taxon>Klebsiella/Raoultella group</taxon>
        <taxon>Klebsiella</taxon>
    </lineage>
</organism>
<name>A0A318FYR6_KLEOX</name>
<keyword evidence="2" id="KW-0808">Transferase</keyword>
<dbReference type="EMBL" id="QJJG01000006">
    <property type="protein sequence ID" value="PXW45989.1"/>
    <property type="molecule type" value="Genomic_DNA"/>
</dbReference>
<evidence type="ECO:0000313" key="3">
    <source>
        <dbReference type="Proteomes" id="UP000247485"/>
    </source>
</evidence>
<sequence length="310" mass="33047">MLSMGLDIGGTKTEAVILDAQGNVLLSKRRSTVKSDYQGFLTSLVDFIQEVKSSFSVPISVGLCLPGTEDVDTRLIKNSNIVVLNQRPLIQDLEQALGHPVAWDNDANCFTLSESTDGAGAQAGIVFGAILGTGCGGGLSMNKMLWRGRNGNAGEWGHNPLPHYDSLRDGAGVKCYCGQLNCTESFISGSGLARQYNLIDSNALDAKAIFSLIDQCDPDATALFRLFKDQLARALASVINIYDPDIVVVGGGLSRIPEIFTDLTQAVEKYIFNTQCTTPIVPAMHGDSSGVRGAAWLGRDAALRVSVSTE</sequence>
<dbReference type="PANTHER" id="PTHR18964:SF174">
    <property type="entry name" value="D-ALLOSE KINASE-RELATED"/>
    <property type="match status" value="1"/>
</dbReference>
<keyword evidence="2" id="KW-0418">Kinase</keyword>